<dbReference type="AlphaFoldDB" id="A0AAP0IIU0"/>
<accession>A0AAP0IIU0</accession>
<dbReference type="EMBL" id="JBBNAE010000006">
    <property type="protein sequence ID" value="KAK9116329.1"/>
    <property type="molecule type" value="Genomic_DNA"/>
</dbReference>
<comment type="caution">
    <text evidence="2">The sequence shown here is derived from an EMBL/GenBank/DDBJ whole genome shotgun (WGS) entry which is preliminary data.</text>
</comment>
<name>A0AAP0IIU0_9MAGN</name>
<sequence length="170" mass="18021">MLNGMMPFKGENIEKKVANIMKKPPFEGHQRVGVNKSHGGDGPLRPSGLLRGLRRGASGVGLRATAPCPTAVEAEEGWQPPLSSPLHGLYGVGKKEPPSGALTPPFSGEDGTPLWAPTTHSSGSGGGDGEAAALALMMPPPPNQRKEEEKEKKKRKRKKNHQKITSPLVV</sequence>
<feature type="compositionally biased region" description="Low complexity" evidence="1">
    <location>
        <begin position="43"/>
        <end position="52"/>
    </location>
</feature>
<dbReference type="Proteomes" id="UP001417504">
    <property type="component" value="Unassembled WGS sequence"/>
</dbReference>
<reference evidence="2 3" key="1">
    <citation type="submission" date="2024-01" db="EMBL/GenBank/DDBJ databases">
        <title>Genome assemblies of Stephania.</title>
        <authorList>
            <person name="Yang L."/>
        </authorList>
    </citation>
    <scope>NUCLEOTIDE SEQUENCE [LARGE SCALE GENOMIC DNA]</scope>
    <source>
        <strain evidence="2">QJT</strain>
        <tissue evidence="2">Leaf</tissue>
    </source>
</reference>
<feature type="compositionally biased region" description="Basic residues" evidence="1">
    <location>
        <begin position="152"/>
        <end position="162"/>
    </location>
</feature>
<feature type="region of interest" description="Disordered" evidence="1">
    <location>
        <begin position="27"/>
        <end position="52"/>
    </location>
</feature>
<keyword evidence="3" id="KW-1185">Reference proteome</keyword>
<feature type="region of interest" description="Disordered" evidence="1">
    <location>
        <begin position="74"/>
        <end position="170"/>
    </location>
</feature>
<organism evidence="2 3">
    <name type="scientific">Stephania japonica</name>
    <dbReference type="NCBI Taxonomy" id="461633"/>
    <lineage>
        <taxon>Eukaryota</taxon>
        <taxon>Viridiplantae</taxon>
        <taxon>Streptophyta</taxon>
        <taxon>Embryophyta</taxon>
        <taxon>Tracheophyta</taxon>
        <taxon>Spermatophyta</taxon>
        <taxon>Magnoliopsida</taxon>
        <taxon>Ranunculales</taxon>
        <taxon>Menispermaceae</taxon>
        <taxon>Menispermoideae</taxon>
        <taxon>Cissampelideae</taxon>
        <taxon>Stephania</taxon>
    </lineage>
</organism>
<evidence type="ECO:0000256" key="1">
    <source>
        <dbReference type="SAM" id="MobiDB-lite"/>
    </source>
</evidence>
<protein>
    <submittedName>
        <fullName evidence="2">Uncharacterized protein</fullName>
    </submittedName>
</protein>
<gene>
    <name evidence="2" type="ORF">Sjap_015276</name>
</gene>
<proteinExistence type="predicted"/>
<evidence type="ECO:0000313" key="3">
    <source>
        <dbReference type="Proteomes" id="UP001417504"/>
    </source>
</evidence>
<evidence type="ECO:0000313" key="2">
    <source>
        <dbReference type="EMBL" id="KAK9116329.1"/>
    </source>
</evidence>